<dbReference type="SUPFAM" id="SSF53756">
    <property type="entry name" value="UDP-Glycosyltransferase/glycogen phosphorylase"/>
    <property type="match status" value="1"/>
</dbReference>
<reference evidence="3" key="1">
    <citation type="submission" date="2023-07" db="EMBL/GenBank/DDBJ databases">
        <title>Fictibacillus sp. isolated from freshwater pond.</title>
        <authorList>
            <person name="Kirdat K."/>
            <person name="Bhat A."/>
            <person name="Mourya A."/>
            <person name="Yadav A."/>
        </authorList>
    </citation>
    <scope>NUCLEOTIDE SEQUENCE</scope>
    <source>
        <strain evidence="3">NE201</strain>
    </source>
</reference>
<evidence type="ECO:0000259" key="2">
    <source>
        <dbReference type="Pfam" id="PF13439"/>
    </source>
</evidence>
<dbReference type="InterPro" id="IPR050194">
    <property type="entry name" value="Glycosyltransferase_grp1"/>
</dbReference>
<dbReference type="RefSeq" id="WP_301167751.1">
    <property type="nucleotide sequence ID" value="NZ_JAUHTR010000014.1"/>
</dbReference>
<dbReference type="InterPro" id="IPR001296">
    <property type="entry name" value="Glyco_trans_1"/>
</dbReference>
<dbReference type="PANTHER" id="PTHR45947:SF3">
    <property type="entry name" value="SULFOQUINOVOSYL TRANSFERASE SQD2"/>
    <property type="match status" value="1"/>
</dbReference>
<comment type="caution">
    <text evidence="3">The sequence shown here is derived from an EMBL/GenBank/DDBJ whole genome shotgun (WGS) entry which is preliminary data.</text>
</comment>
<evidence type="ECO:0000313" key="3">
    <source>
        <dbReference type="EMBL" id="MDN4526731.1"/>
    </source>
</evidence>
<dbReference type="Pfam" id="PF00534">
    <property type="entry name" value="Glycos_transf_1"/>
    <property type="match status" value="1"/>
</dbReference>
<keyword evidence="4" id="KW-1185">Reference proteome</keyword>
<feature type="domain" description="Glycosyl transferase family 1" evidence="1">
    <location>
        <begin position="199"/>
        <end position="315"/>
    </location>
</feature>
<evidence type="ECO:0000259" key="1">
    <source>
        <dbReference type="Pfam" id="PF00534"/>
    </source>
</evidence>
<accession>A0ABT8I165</accession>
<protein>
    <submittedName>
        <fullName evidence="3">Glycosyltransferase family 1 protein</fullName>
    </submittedName>
</protein>
<dbReference type="Proteomes" id="UP001172721">
    <property type="component" value="Unassembled WGS sequence"/>
</dbReference>
<name>A0ABT8I165_9BACL</name>
<dbReference type="Pfam" id="PF13439">
    <property type="entry name" value="Glyco_transf_4"/>
    <property type="match status" value="1"/>
</dbReference>
<dbReference type="CDD" id="cd03812">
    <property type="entry name" value="GT4_CapH-like"/>
    <property type="match status" value="1"/>
</dbReference>
<evidence type="ECO:0000313" key="4">
    <source>
        <dbReference type="Proteomes" id="UP001172721"/>
    </source>
</evidence>
<proteinExistence type="predicted"/>
<dbReference type="PANTHER" id="PTHR45947">
    <property type="entry name" value="SULFOQUINOVOSYL TRANSFERASE SQD2"/>
    <property type="match status" value="1"/>
</dbReference>
<dbReference type="EMBL" id="JAUHTR010000014">
    <property type="protein sequence ID" value="MDN4526731.1"/>
    <property type="molecule type" value="Genomic_DNA"/>
</dbReference>
<dbReference type="Gene3D" id="3.40.50.2000">
    <property type="entry name" value="Glycogen Phosphorylase B"/>
    <property type="match status" value="2"/>
</dbReference>
<organism evidence="3 4">
    <name type="scientific">Fictibacillus fluitans</name>
    <dbReference type="NCBI Taxonomy" id="3058422"/>
    <lineage>
        <taxon>Bacteria</taxon>
        <taxon>Bacillati</taxon>
        <taxon>Bacillota</taxon>
        <taxon>Bacilli</taxon>
        <taxon>Bacillales</taxon>
        <taxon>Fictibacillaceae</taxon>
        <taxon>Fictibacillus</taxon>
    </lineage>
</organism>
<dbReference type="InterPro" id="IPR028098">
    <property type="entry name" value="Glyco_trans_4-like_N"/>
</dbReference>
<gene>
    <name evidence="3" type="ORF">QYB97_19780</name>
</gene>
<feature type="domain" description="Glycosyltransferase subfamily 4-like N-terminal" evidence="2">
    <location>
        <begin position="20"/>
        <end position="182"/>
    </location>
</feature>
<sequence length="381" mass="42749">MDEDIEIKRVLHIVSSMDRGGAETLIMNVYRNIDRTKVQFDFVTHNSLKGEYDDEIKSLGGFIYSIPSLGSSGPFMYIKNLVRIMRDHRYVAIHAHTDYQSGFPALAARLSGIKKRISHSHSTGWPRGKSIKERIALKLLQSTIKASANQYCSCSIEAARFLYGEHSLKRNKVSILKNGIDLKPFESLNRKESRSSVIQELQLTADVKILGHVGRFSASKNQAFILNILEQLVREDKKWVVLFIGNGPLQKEVEEKAEKMNLLSNIKFLGVRTDVSRLMNAMDVFLFPSKFEGFGIAALEAQCAGTPCVLSDAVPRSTEMGMGLVSYLNLNAEISSWTQAVNEALMVHRPRREMISKSITNQGYSITGNLPAWMELYGIKA</sequence>